<organism evidence="1 2">
    <name type="scientific">Uliginosibacterium aquaticum</name>
    <dbReference type="NCBI Taxonomy" id="2731212"/>
    <lineage>
        <taxon>Bacteria</taxon>
        <taxon>Pseudomonadati</taxon>
        <taxon>Pseudomonadota</taxon>
        <taxon>Betaproteobacteria</taxon>
        <taxon>Rhodocyclales</taxon>
        <taxon>Zoogloeaceae</taxon>
        <taxon>Uliginosibacterium</taxon>
    </lineage>
</organism>
<proteinExistence type="predicted"/>
<dbReference type="GO" id="GO:0016787">
    <property type="term" value="F:hydrolase activity"/>
    <property type="evidence" value="ECO:0007669"/>
    <property type="project" value="UniProtKB-KW"/>
</dbReference>
<dbReference type="Gene3D" id="3.40.50.1820">
    <property type="entry name" value="alpha/beta hydrolase"/>
    <property type="match status" value="1"/>
</dbReference>
<sequence length="217" mass="23251">MTSPHELRIQTGKVWLDALHASPAQPRGLILCALPHIAQLRDSRDSHAAGFLHEAGFATLLVSLLTPYEAQHDSDAHYDIALLDQRIAALLEWIAHQPSLQGLPLGVLASDSVLGACIRQFAREPGDVSALVSRAGRPELAGAAPLRSLQVPLMMIVPEAASELVAPSQQAWKLLGGEKLWHTVPGASASLIEPGSLENASRAACAWFLRHMPAAER</sequence>
<dbReference type="RefSeq" id="WP_170023320.1">
    <property type="nucleotide sequence ID" value="NZ_JABCSC020000007.1"/>
</dbReference>
<protein>
    <submittedName>
        <fullName evidence="1">Alpha/beta hydrolase</fullName>
    </submittedName>
</protein>
<dbReference type="EMBL" id="JABCSC020000007">
    <property type="protein sequence ID" value="NSL57055.1"/>
    <property type="molecule type" value="Genomic_DNA"/>
</dbReference>
<keyword evidence="1" id="KW-0378">Hydrolase</keyword>
<name>A0ABX2ISU2_9RHOO</name>
<evidence type="ECO:0000313" key="2">
    <source>
        <dbReference type="Proteomes" id="UP000778523"/>
    </source>
</evidence>
<reference evidence="1 2" key="1">
    <citation type="submission" date="2020-06" db="EMBL/GenBank/DDBJ databases">
        <title>Draft genome of Uliginosibacterium sp. IMCC34675.</title>
        <authorList>
            <person name="Song J."/>
        </authorList>
    </citation>
    <scope>NUCLEOTIDE SEQUENCE [LARGE SCALE GENOMIC DNA]</scope>
    <source>
        <strain evidence="1 2">IMCC34675</strain>
    </source>
</reference>
<dbReference type="Proteomes" id="UP000778523">
    <property type="component" value="Unassembled WGS sequence"/>
</dbReference>
<comment type="caution">
    <text evidence="1">The sequence shown here is derived from an EMBL/GenBank/DDBJ whole genome shotgun (WGS) entry which is preliminary data.</text>
</comment>
<dbReference type="InterPro" id="IPR029058">
    <property type="entry name" value="AB_hydrolase_fold"/>
</dbReference>
<gene>
    <name evidence="1" type="ORF">HJ583_018640</name>
</gene>
<accession>A0ABX2ISU2</accession>
<evidence type="ECO:0000313" key="1">
    <source>
        <dbReference type="EMBL" id="NSL57055.1"/>
    </source>
</evidence>
<keyword evidence="2" id="KW-1185">Reference proteome</keyword>
<dbReference type="SUPFAM" id="SSF53474">
    <property type="entry name" value="alpha/beta-Hydrolases"/>
    <property type="match status" value="1"/>
</dbReference>